<dbReference type="Proteomes" id="UP000246121">
    <property type="component" value="Unassembled WGS sequence"/>
</dbReference>
<proteinExistence type="inferred from homology"/>
<gene>
    <name evidence="5" type="ORF">C4B63_30g210</name>
</gene>
<dbReference type="VEuPathDB" id="TriTrypDB:TcCLB.506825.70"/>
<evidence type="ECO:0000313" key="5">
    <source>
        <dbReference type="EMBL" id="PWU93644.1"/>
    </source>
</evidence>
<dbReference type="VEuPathDB" id="TriTrypDB:BCY84_16455"/>
<dbReference type="InterPro" id="IPR001926">
    <property type="entry name" value="TrpB-like_PALP"/>
</dbReference>
<dbReference type="VEuPathDB" id="TriTrypDB:ECC02_005992"/>
<dbReference type="GO" id="GO:0005524">
    <property type="term" value="F:ATP binding"/>
    <property type="evidence" value="ECO:0007669"/>
    <property type="project" value="TreeGrafter"/>
</dbReference>
<dbReference type="GO" id="GO:0003941">
    <property type="term" value="F:L-serine ammonia-lyase activity"/>
    <property type="evidence" value="ECO:0007669"/>
    <property type="project" value="TreeGrafter"/>
</dbReference>
<name>A0A2V2VBN7_TRYCR</name>
<evidence type="ECO:0000256" key="1">
    <source>
        <dbReference type="ARBA" id="ARBA00001933"/>
    </source>
</evidence>
<dbReference type="VEuPathDB" id="TriTrypDB:C3747_54g177"/>
<dbReference type="AlphaFoldDB" id="A0A2V2VBN7"/>
<dbReference type="GO" id="GO:0000287">
    <property type="term" value="F:magnesium ion binding"/>
    <property type="evidence" value="ECO:0007669"/>
    <property type="project" value="TreeGrafter"/>
</dbReference>
<keyword evidence="3" id="KW-0663">Pyridoxal phosphate</keyword>
<dbReference type="VEuPathDB" id="TriTrypDB:TcCL_ESM02262"/>
<dbReference type="GO" id="GO:0030170">
    <property type="term" value="F:pyridoxal phosphate binding"/>
    <property type="evidence" value="ECO:0007669"/>
    <property type="project" value="TreeGrafter"/>
</dbReference>
<evidence type="ECO:0000256" key="2">
    <source>
        <dbReference type="ARBA" id="ARBA00010869"/>
    </source>
</evidence>
<dbReference type="VEuPathDB" id="TriTrypDB:TcBrA4_0088100"/>
<comment type="cofactor">
    <cofactor evidence="1">
        <name>pyridoxal 5'-phosphate</name>
        <dbReference type="ChEBI" id="CHEBI:597326"/>
    </cofactor>
</comment>
<organism evidence="5 6">
    <name type="scientific">Trypanosoma cruzi</name>
    <dbReference type="NCBI Taxonomy" id="5693"/>
    <lineage>
        <taxon>Eukaryota</taxon>
        <taxon>Discoba</taxon>
        <taxon>Euglenozoa</taxon>
        <taxon>Kinetoplastea</taxon>
        <taxon>Metakinetoplastina</taxon>
        <taxon>Trypanosomatida</taxon>
        <taxon>Trypanosomatidae</taxon>
        <taxon>Trypanosoma</taxon>
        <taxon>Schizotrypanum</taxon>
    </lineage>
</organism>
<dbReference type="GO" id="GO:0070179">
    <property type="term" value="P:D-serine biosynthetic process"/>
    <property type="evidence" value="ECO:0007669"/>
    <property type="project" value="TreeGrafter"/>
</dbReference>
<dbReference type="PANTHER" id="PTHR43050">
    <property type="entry name" value="SERINE / THREONINE RACEMASE FAMILY MEMBER"/>
    <property type="match status" value="1"/>
</dbReference>
<comment type="similarity">
    <text evidence="2">Belongs to the serine/threonine dehydratase family.</text>
</comment>
<dbReference type="EMBL" id="PRFA01000030">
    <property type="protein sequence ID" value="PWU93644.1"/>
    <property type="molecule type" value="Genomic_DNA"/>
</dbReference>
<dbReference type="GO" id="GO:0018114">
    <property type="term" value="F:threonine racemase activity"/>
    <property type="evidence" value="ECO:0007669"/>
    <property type="project" value="TreeGrafter"/>
</dbReference>
<dbReference type="OrthoDB" id="4418812at2759"/>
<evidence type="ECO:0000313" key="6">
    <source>
        <dbReference type="Proteomes" id="UP000246121"/>
    </source>
</evidence>
<evidence type="ECO:0000259" key="4">
    <source>
        <dbReference type="Pfam" id="PF00291"/>
    </source>
</evidence>
<dbReference type="VEuPathDB" id="TriTrypDB:TcCLB.476733.29"/>
<dbReference type="VEuPathDB" id="TriTrypDB:TcYC6_0045950"/>
<comment type="caution">
    <text evidence="5">The sequence shown here is derived from an EMBL/GenBank/DDBJ whole genome shotgun (WGS) entry which is preliminary data.</text>
</comment>
<dbReference type="PANTHER" id="PTHR43050:SF1">
    <property type="entry name" value="SERINE RACEMASE"/>
    <property type="match status" value="1"/>
</dbReference>
<dbReference type="Pfam" id="PF00291">
    <property type="entry name" value="PALP"/>
    <property type="match status" value="1"/>
</dbReference>
<dbReference type="VEuPathDB" id="TriTrypDB:TCSYLVIO_001843"/>
<dbReference type="VEuPathDB" id="TriTrypDB:TcG_01611"/>
<dbReference type="InterPro" id="IPR036052">
    <property type="entry name" value="TrpB-like_PALP_sf"/>
</dbReference>
<sequence length="343" mass="37290">MSTFNTVMMAYKATRPYVRETPILLSNSMRQSSGHEEVVLKCENLQRTGSYTIRGGMNYVIRSKQGDLGINHFVAQSTGNLGLAVALSASLFSAKGHIVIPECTNEVTVKAIAHYDGKAYRCGASREEQMKLVQALVSENNNTSQRNGVNSCVFVHPQDEWLVAGHGTVGVELMLQTDGRLDLVVVPAMGGALLAGVALAVKGMKPNIAVYAAECETPDPECEFEHGPVIAVNKKRSTDVKDSKREENGAGGVAQKILMPLNEMVAQCINRHVDGVIKVTQEQKRHAFRFVYERCKLVIDDNAATAVAAVLTRPEALSRYRRVGIVLTGGNVDLDAIPRLARL</sequence>
<dbReference type="VEuPathDB" id="TriTrypDB:C4B63_30g210"/>
<dbReference type="VEuPathDB" id="TriTrypDB:TCDM_01857"/>
<reference evidence="5 6" key="1">
    <citation type="journal article" date="2018" name="Microb. Genom.">
        <title>Expanding an expanded genome: long-read sequencing of Trypanosoma cruzi.</title>
        <authorList>
            <person name="Berna L."/>
            <person name="Rodriguez M."/>
            <person name="Chiribao M.L."/>
            <person name="Parodi-Talice A."/>
            <person name="Pita S."/>
            <person name="Rijo G."/>
            <person name="Alvarez-Valin F."/>
            <person name="Robello C."/>
        </authorList>
    </citation>
    <scope>NUCLEOTIDE SEQUENCE [LARGE SCALE GENOMIC DNA]</scope>
    <source>
        <strain evidence="5 6">Dm28c</strain>
    </source>
</reference>
<dbReference type="VEuPathDB" id="TriTrypDB:Tc_MARK_653"/>
<feature type="domain" description="Tryptophan synthase beta chain-like PALP" evidence="4">
    <location>
        <begin position="16"/>
        <end position="329"/>
    </location>
</feature>
<dbReference type="Gene3D" id="3.40.50.1100">
    <property type="match status" value="2"/>
</dbReference>
<dbReference type="GO" id="GO:0030378">
    <property type="term" value="F:serine racemase activity"/>
    <property type="evidence" value="ECO:0007669"/>
    <property type="project" value="TreeGrafter"/>
</dbReference>
<protein>
    <submittedName>
        <fullName evidence="5">Putative serine-threonine dehydratase</fullName>
    </submittedName>
</protein>
<evidence type="ECO:0000256" key="3">
    <source>
        <dbReference type="ARBA" id="ARBA00022898"/>
    </source>
</evidence>
<dbReference type="VEuPathDB" id="TriTrypDB:TcCLB.506681.70"/>
<accession>A0A2V2VBN7</accession>
<dbReference type="SUPFAM" id="SSF53686">
    <property type="entry name" value="Tryptophan synthase beta subunit-like PLP-dependent enzymes"/>
    <property type="match status" value="1"/>
</dbReference>